<keyword evidence="2" id="KW-1185">Reference proteome</keyword>
<accession>A0ACC3BYU0</accession>
<dbReference type="EMBL" id="CM020619">
    <property type="protein sequence ID" value="KAK1863018.1"/>
    <property type="molecule type" value="Genomic_DNA"/>
</dbReference>
<organism evidence="1 2">
    <name type="scientific">Pyropia yezoensis</name>
    <name type="common">Susabi-nori</name>
    <name type="synonym">Porphyra yezoensis</name>
    <dbReference type="NCBI Taxonomy" id="2788"/>
    <lineage>
        <taxon>Eukaryota</taxon>
        <taxon>Rhodophyta</taxon>
        <taxon>Bangiophyceae</taxon>
        <taxon>Bangiales</taxon>
        <taxon>Bangiaceae</taxon>
        <taxon>Pyropia</taxon>
    </lineage>
</organism>
<reference evidence="1" key="1">
    <citation type="submission" date="2019-11" db="EMBL/GenBank/DDBJ databases">
        <title>Nori genome reveals adaptations in red seaweeds to the harsh intertidal environment.</title>
        <authorList>
            <person name="Wang D."/>
            <person name="Mao Y."/>
        </authorList>
    </citation>
    <scope>NUCLEOTIDE SEQUENCE</scope>
    <source>
        <tissue evidence="1">Gametophyte</tissue>
    </source>
</reference>
<proteinExistence type="predicted"/>
<dbReference type="Proteomes" id="UP000798662">
    <property type="component" value="Chromosome 2"/>
</dbReference>
<comment type="caution">
    <text evidence="1">The sequence shown here is derived from an EMBL/GenBank/DDBJ whole genome shotgun (WGS) entry which is preliminary data.</text>
</comment>
<evidence type="ECO:0000313" key="2">
    <source>
        <dbReference type="Proteomes" id="UP000798662"/>
    </source>
</evidence>
<gene>
    <name evidence="1" type="ORF">I4F81_005583</name>
</gene>
<protein>
    <submittedName>
        <fullName evidence="1">Uncharacterized protein</fullName>
    </submittedName>
</protein>
<sequence>MDATAVAMEAAQLEAALEASRVDAALDASRRKAAVDSAATAAAARAGPAAAAAELLPVPTMVAPPASALPLSLAPDEAAVGATRPRDDAAGASPVAATATASTSSLTVNSLTAPAESSVSEVCAICYETPVPLEVALLPSCSHSYCASCILSWASARPLPPPCPLCKSTFTSLLVRRSLDGTPLVLPPPSAELFYAEEPLALLLRAPWVYLTPVTPPSIDIAAAFVVGGPPSLPVTSDRGTLPAPPPRRLLGAGDAADLRALREEEEAEAAEAAFWLEEESRWNSGGRKTSSGITGTAASGVGGACSSAAAGAGGAGSRSGAAARAVTLGNRRWGAGGFVRAGYSGARVVPSPTGGHGKGKGKGKARVGAEASSLGLNGAGASTDRLVSTREAGVVDMAGGSGGKKIKGKGKARAKAAAREAAREAAKVGIRRRAAGGGGLSTAAADTPVMTSPPAARDVARSGSVDVAPPVLAVSTEATAS</sequence>
<name>A0ACC3BYU0_PYRYE</name>
<evidence type="ECO:0000313" key="1">
    <source>
        <dbReference type="EMBL" id="KAK1863018.1"/>
    </source>
</evidence>